<reference evidence="1" key="1">
    <citation type="submission" date="2015-11" db="EMBL/GenBank/DDBJ databases">
        <authorList>
            <person name="Zhang Y."/>
            <person name="Guo Z."/>
        </authorList>
    </citation>
    <scope>NUCLEOTIDE SEQUENCE</scope>
    <source>
        <strain evidence="1">BN30871</strain>
    </source>
</reference>
<gene>
    <name evidence="1" type="ORF">BN3087_450054</name>
</gene>
<accession>A0A0S4XNE3</accession>
<sequence length="203" mass="23182">MKKISKILLSAVTFFLIVGCTKNSDSIQPVLQQTNQLEKFDENWPPKEEQDQSVDLSDLQINEVAIGEEELKEFYSLPQVGNSNIFGKIAIRLQSGQLINGSYSNIYLIPQTKYSKKWFNENYYSNESNRNIDSKIYNFVKFIKSNQKGDFSFANMPKGKYYIIGNMRCGVECGFDANKSIRMANEIIVDKDGSVLKNIIKSL</sequence>
<proteinExistence type="predicted"/>
<dbReference type="SUPFAM" id="SSF117074">
    <property type="entry name" value="Hypothetical protein PA1324"/>
    <property type="match status" value="1"/>
</dbReference>
<organism evidence="1">
    <name type="scientific">Sulfurovum sp. enrichment culture clone C5</name>
    <dbReference type="NCBI Taxonomy" id="497650"/>
    <lineage>
        <taxon>Bacteria</taxon>
        <taxon>Pseudomonadati</taxon>
        <taxon>Campylobacterota</taxon>
        <taxon>Epsilonproteobacteria</taxon>
        <taxon>Campylobacterales</taxon>
        <taxon>Sulfurovaceae</taxon>
        <taxon>Sulfurovum</taxon>
        <taxon>environmental samples</taxon>
    </lineage>
</organism>
<protein>
    <recommendedName>
        <fullName evidence="2">Lipoprotein</fullName>
    </recommendedName>
</protein>
<dbReference type="EMBL" id="FAXN01000046">
    <property type="protein sequence ID" value="CUV65824.1"/>
    <property type="molecule type" value="Genomic_DNA"/>
</dbReference>
<name>A0A0S4XNE3_9BACT</name>
<dbReference type="PROSITE" id="PS51257">
    <property type="entry name" value="PROKAR_LIPOPROTEIN"/>
    <property type="match status" value="1"/>
</dbReference>
<evidence type="ECO:0000313" key="1">
    <source>
        <dbReference type="EMBL" id="CUV65824.1"/>
    </source>
</evidence>
<evidence type="ECO:0008006" key="2">
    <source>
        <dbReference type="Google" id="ProtNLM"/>
    </source>
</evidence>
<dbReference type="AlphaFoldDB" id="A0A0S4XNE3"/>